<protein>
    <submittedName>
        <fullName evidence="12">Metal tolerance protein 10-like isoform X1</fullName>
    </submittedName>
</protein>
<feature type="region of interest" description="Disordered" evidence="7">
    <location>
        <begin position="210"/>
        <end position="231"/>
    </location>
</feature>
<dbReference type="Proteomes" id="UP000695022">
    <property type="component" value="Unplaced"/>
</dbReference>
<dbReference type="NCBIfam" id="TIGR01297">
    <property type="entry name" value="CDF"/>
    <property type="match status" value="1"/>
</dbReference>
<proteinExistence type="inferred from homology"/>
<evidence type="ECO:0000256" key="2">
    <source>
        <dbReference type="ARBA" id="ARBA00008873"/>
    </source>
</evidence>
<evidence type="ECO:0000259" key="10">
    <source>
        <dbReference type="Pfam" id="PF16916"/>
    </source>
</evidence>
<dbReference type="GeneID" id="106819360"/>
<sequence>MVLTRRKRSGAAAAVAAADATDNYDYDDGANSNPTERRMCAHPSAEVCKNKYRHCAVARARVVSSTRSLQNLAGEDAAQFPNGEQFPEGRGPRRTRSLATWVSPTTLDVGVADDDVSQTTTSRVSGFTLRSADPSTYANRSVTIEEVVAPTKKLLDTDEENSLRDKSWFPSLAFISGRKHGTQEADKRLSKQVRHFYKQQDEFITMLEGAHGSDLSPTSTAPPLQNGSSSAMPLTVEEGQEEKAVLQNSPQQGKAVVQEAELRTRKIVSRIAKATFCINFLLLAAKAVAVGLSGSLSIISSLVDSCVDLVSGFIIFWTTRAMKNRSIYLYPQGRTRLEPVAVVILSVIMSIASLQVIIESIECMVNKNMNPDVGWTTVGLILATICTKMCLYLFCRRYKNPSVQALCQDHRNDVLSNIFALAGGFIGSKWWVYADPIGAILISLYILISWWKTGAKQIRLLTGHTARPVFMQQLTWLSFHHDARILYIDTVRAFHFGNNFIVEVDIVLPEDMLLREAHDVGESLQQRLESLPEVERAFVHLDYEFQHHPSSEHKEV</sequence>
<feature type="domain" description="Cation efflux protein transmembrane" evidence="9">
    <location>
        <begin position="274"/>
        <end position="461"/>
    </location>
</feature>
<keyword evidence="6 8" id="KW-0472">Membrane</keyword>
<dbReference type="Pfam" id="PF16916">
    <property type="entry name" value="ZT_dimer"/>
    <property type="match status" value="1"/>
</dbReference>
<feature type="domain" description="Cation efflux protein cytoplasmic" evidence="10">
    <location>
        <begin position="489"/>
        <end position="542"/>
    </location>
</feature>
<dbReference type="SUPFAM" id="SSF160240">
    <property type="entry name" value="Cation efflux protein cytoplasmic domain-like"/>
    <property type="match status" value="1"/>
</dbReference>
<dbReference type="InterPro" id="IPR002524">
    <property type="entry name" value="Cation_efflux"/>
</dbReference>
<evidence type="ECO:0000256" key="5">
    <source>
        <dbReference type="ARBA" id="ARBA00022989"/>
    </source>
</evidence>
<keyword evidence="3" id="KW-0813">Transport</keyword>
<evidence type="ECO:0000259" key="9">
    <source>
        <dbReference type="Pfam" id="PF01545"/>
    </source>
</evidence>
<feature type="transmembrane region" description="Helical" evidence="8">
    <location>
        <begin position="271"/>
        <end position="292"/>
    </location>
</feature>
<keyword evidence="5 8" id="KW-1133">Transmembrane helix</keyword>
<dbReference type="InterPro" id="IPR027470">
    <property type="entry name" value="Cation_efflux_CTD"/>
</dbReference>
<dbReference type="InterPro" id="IPR058533">
    <property type="entry name" value="Cation_efflux_TM"/>
</dbReference>
<dbReference type="Gene3D" id="1.20.1510.10">
    <property type="entry name" value="Cation efflux protein transmembrane domain"/>
    <property type="match status" value="1"/>
</dbReference>
<dbReference type="PANTHER" id="PTHR43840">
    <property type="entry name" value="MITOCHONDRIAL METAL TRANSPORTER 1-RELATED"/>
    <property type="match status" value="1"/>
</dbReference>
<feature type="compositionally biased region" description="Polar residues" evidence="7">
    <location>
        <begin position="215"/>
        <end position="231"/>
    </location>
</feature>
<organism evidence="11 12">
    <name type="scientific">Priapulus caudatus</name>
    <name type="common">Priapulid worm</name>
    <dbReference type="NCBI Taxonomy" id="37621"/>
    <lineage>
        <taxon>Eukaryota</taxon>
        <taxon>Metazoa</taxon>
        <taxon>Ecdysozoa</taxon>
        <taxon>Scalidophora</taxon>
        <taxon>Priapulida</taxon>
        <taxon>Priapulimorpha</taxon>
        <taxon>Priapulimorphida</taxon>
        <taxon>Priapulidae</taxon>
        <taxon>Priapulus</taxon>
    </lineage>
</organism>
<name>A0ABM1F4X4_PRICU</name>
<evidence type="ECO:0000256" key="3">
    <source>
        <dbReference type="ARBA" id="ARBA00022448"/>
    </source>
</evidence>
<keyword evidence="11" id="KW-1185">Reference proteome</keyword>
<dbReference type="SUPFAM" id="SSF161111">
    <property type="entry name" value="Cation efflux protein transmembrane domain-like"/>
    <property type="match status" value="1"/>
</dbReference>
<feature type="transmembrane region" description="Helical" evidence="8">
    <location>
        <begin position="340"/>
        <end position="361"/>
    </location>
</feature>
<comment type="similarity">
    <text evidence="2">Belongs to the cation diffusion facilitator (CDF) transporter (TC 2.A.4) family. SLC30A subfamily.</text>
</comment>
<evidence type="ECO:0000256" key="1">
    <source>
        <dbReference type="ARBA" id="ARBA00004141"/>
    </source>
</evidence>
<accession>A0ABM1F4X4</accession>
<dbReference type="PANTHER" id="PTHR43840:SF13">
    <property type="entry name" value="CATION EFFLUX PROTEIN CYTOPLASMIC DOMAIN-CONTAINING PROTEIN"/>
    <property type="match status" value="1"/>
</dbReference>
<evidence type="ECO:0000256" key="4">
    <source>
        <dbReference type="ARBA" id="ARBA00022692"/>
    </source>
</evidence>
<gene>
    <name evidence="12" type="primary">LOC106819360</name>
</gene>
<dbReference type="InterPro" id="IPR050291">
    <property type="entry name" value="CDF_Transporter"/>
</dbReference>
<keyword evidence="4 8" id="KW-0812">Transmembrane</keyword>
<feature type="transmembrane region" description="Helical" evidence="8">
    <location>
        <begin position="373"/>
        <end position="394"/>
    </location>
</feature>
<feature type="transmembrane region" description="Helical" evidence="8">
    <location>
        <begin position="437"/>
        <end position="453"/>
    </location>
</feature>
<dbReference type="InterPro" id="IPR036837">
    <property type="entry name" value="Cation_efflux_CTD_sf"/>
</dbReference>
<evidence type="ECO:0000313" key="11">
    <source>
        <dbReference type="Proteomes" id="UP000695022"/>
    </source>
</evidence>
<dbReference type="InterPro" id="IPR027469">
    <property type="entry name" value="Cation_efflux_TMD_sf"/>
</dbReference>
<evidence type="ECO:0000256" key="6">
    <source>
        <dbReference type="ARBA" id="ARBA00023136"/>
    </source>
</evidence>
<evidence type="ECO:0000313" key="12">
    <source>
        <dbReference type="RefSeq" id="XP_014679495.1"/>
    </source>
</evidence>
<evidence type="ECO:0000256" key="8">
    <source>
        <dbReference type="SAM" id="Phobius"/>
    </source>
</evidence>
<dbReference type="Gene3D" id="3.30.70.1350">
    <property type="entry name" value="Cation efflux protein, cytoplasmic domain"/>
    <property type="match status" value="1"/>
</dbReference>
<dbReference type="RefSeq" id="XP_014679495.1">
    <property type="nucleotide sequence ID" value="XM_014824009.1"/>
</dbReference>
<feature type="transmembrane region" description="Helical" evidence="8">
    <location>
        <begin position="298"/>
        <end position="319"/>
    </location>
</feature>
<dbReference type="Pfam" id="PF01545">
    <property type="entry name" value="Cation_efflux"/>
    <property type="match status" value="1"/>
</dbReference>
<feature type="transmembrane region" description="Helical" evidence="8">
    <location>
        <begin position="414"/>
        <end position="431"/>
    </location>
</feature>
<evidence type="ECO:0000256" key="7">
    <source>
        <dbReference type="SAM" id="MobiDB-lite"/>
    </source>
</evidence>
<reference evidence="12" key="1">
    <citation type="submission" date="2025-08" db="UniProtKB">
        <authorList>
            <consortium name="RefSeq"/>
        </authorList>
    </citation>
    <scope>IDENTIFICATION</scope>
</reference>
<comment type="subcellular location">
    <subcellularLocation>
        <location evidence="1">Membrane</location>
        <topology evidence="1">Multi-pass membrane protein</topology>
    </subcellularLocation>
</comment>